<feature type="transmembrane region" description="Helical" evidence="7">
    <location>
        <begin position="227"/>
        <end position="247"/>
    </location>
</feature>
<dbReference type="Gene3D" id="1.20.1250.20">
    <property type="entry name" value="MFS general substrate transporter like domains"/>
    <property type="match status" value="2"/>
</dbReference>
<dbReference type="InterPro" id="IPR011701">
    <property type="entry name" value="MFS"/>
</dbReference>
<evidence type="ECO:0000256" key="1">
    <source>
        <dbReference type="ARBA" id="ARBA00004141"/>
    </source>
</evidence>
<dbReference type="Pfam" id="PF07690">
    <property type="entry name" value="MFS_1"/>
    <property type="match status" value="1"/>
</dbReference>
<dbReference type="OMA" id="AWFAELM"/>
<reference evidence="9 10" key="1">
    <citation type="journal article" date="2017" name="Genome Announc.">
        <title>Genome sequence of the saprophytic ascomycete Epicoccum nigrum ICMP 19927 strain isolated from New Zealand.</title>
        <authorList>
            <person name="Fokin M."/>
            <person name="Fleetwood D."/>
            <person name="Weir B.S."/>
            <person name="Villas-Boas S.G."/>
        </authorList>
    </citation>
    <scope>NUCLEOTIDE SEQUENCE [LARGE SCALE GENOMIC DNA]</scope>
    <source>
        <strain evidence="9 10">ICMP 19927</strain>
    </source>
</reference>
<proteinExistence type="inferred from homology"/>
<dbReference type="InterPro" id="IPR036259">
    <property type="entry name" value="MFS_trans_sf"/>
</dbReference>
<evidence type="ECO:0000256" key="5">
    <source>
        <dbReference type="ARBA" id="ARBA00023136"/>
    </source>
</evidence>
<dbReference type="GO" id="GO:0022857">
    <property type="term" value="F:transmembrane transporter activity"/>
    <property type="evidence" value="ECO:0007669"/>
    <property type="project" value="InterPro"/>
</dbReference>
<keyword evidence="3 7" id="KW-0812">Transmembrane</keyword>
<dbReference type="Proteomes" id="UP000193240">
    <property type="component" value="Unassembled WGS sequence"/>
</dbReference>
<feature type="transmembrane region" description="Helical" evidence="7">
    <location>
        <begin position="130"/>
        <end position="150"/>
    </location>
</feature>
<feature type="transmembrane region" description="Helical" evidence="7">
    <location>
        <begin position="343"/>
        <end position="363"/>
    </location>
</feature>
<feature type="domain" description="Major facilitator superfamily (MFS) profile" evidence="8">
    <location>
        <begin position="65"/>
        <end position="490"/>
    </location>
</feature>
<dbReference type="InterPro" id="IPR020846">
    <property type="entry name" value="MFS_dom"/>
</dbReference>
<feature type="transmembrane region" description="Helical" evidence="7">
    <location>
        <begin position="370"/>
        <end position="390"/>
    </location>
</feature>
<dbReference type="SUPFAM" id="SSF103473">
    <property type="entry name" value="MFS general substrate transporter"/>
    <property type="match status" value="1"/>
</dbReference>
<evidence type="ECO:0000259" key="8">
    <source>
        <dbReference type="PROSITE" id="PS50850"/>
    </source>
</evidence>
<feature type="transmembrane region" description="Helical" evidence="7">
    <location>
        <begin position="55"/>
        <end position="75"/>
    </location>
</feature>
<feature type="transmembrane region" description="Helical" evidence="7">
    <location>
        <begin position="95"/>
        <end position="118"/>
    </location>
</feature>
<feature type="transmembrane region" description="Helical" evidence="7">
    <location>
        <begin position="156"/>
        <end position="180"/>
    </location>
</feature>
<feature type="transmembrane region" description="Helical" evidence="7">
    <location>
        <begin position="291"/>
        <end position="312"/>
    </location>
</feature>
<keyword evidence="4 7" id="KW-1133">Transmembrane helix</keyword>
<feature type="transmembrane region" description="Helical" evidence="7">
    <location>
        <begin position="464"/>
        <end position="485"/>
    </location>
</feature>
<dbReference type="FunFam" id="1.20.1250.20:FF:000065">
    <property type="entry name" value="Putative MFS pantothenate transporter"/>
    <property type="match status" value="1"/>
</dbReference>
<evidence type="ECO:0000256" key="7">
    <source>
        <dbReference type="SAM" id="Phobius"/>
    </source>
</evidence>
<evidence type="ECO:0000256" key="2">
    <source>
        <dbReference type="ARBA" id="ARBA00022448"/>
    </source>
</evidence>
<dbReference type="PROSITE" id="PS50850">
    <property type="entry name" value="MFS"/>
    <property type="match status" value="1"/>
</dbReference>
<organism evidence="9 10">
    <name type="scientific">Epicoccum nigrum</name>
    <name type="common">Soil fungus</name>
    <name type="synonym">Epicoccum purpurascens</name>
    <dbReference type="NCBI Taxonomy" id="105696"/>
    <lineage>
        <taxon>Eukaryota</taxon>
        <taxon>Fungi</taxon>
        <taxon>Dikarya</taxon>
        <taxon>Ascomycota</taxon>
        <taxon>Pezizomycotina</taxon>
        <taxon>Dothideomycetes</taxon>
        <taxon>Pleosporomycetidae</taxon>
        <taxon>Pleosporales</taxon>
        <taxon>Pleosporineae</taxon>
        <taxon>Didymellaceae</taxon>
        <taxon>Epicoccum</taxon>
    </lineage>
</organism>
<evidence type="ECO:0000313" key="10">
    <source>
        <dbReference type="Proteomes" id="UP000193240"/>
    </source>
</evidence>
<dbReference type="PANTHER" id="PTHR43791:SF64">
    <property type="entry name" value="MAJOR FACILITATOR SUPERFAMILY (MFS) PROFILE DOMAIN-CONTAINING PROTEIN"/>
    <property type="match status" value="1"/>
</dbReference>
<dbReference type="GO" id="GO:0016020">
    <property type="term" value="C:membrane"/>
    <property type="evidence" value="ECO:0007669"/>
    <property type="project" value="UniProtKB-SubCell"/>
</dbReference>
<sequence>MQHRRTHEAYKPETWQQKKCAGVRATISAAMGVETTNTGHSWLGRFIPYFRNEENVLRAKLDCFLLLWMFVAGIMKEMDQSATTQAYVSGMKEDLALFGNELNWFQTYFSIAYAIFIVPSQMLQTKLRPSLWLPFAEIAWGVLTLFTYKAKTATTIYILRFFLGALSATSWPGITALIMTWYTPTELAFRLAIFNVSDVAGAMFLGVVQAELYVNMNGVNGLSGWQWLFIVSGAITILLGFLGLLIVPDSPANTRAIWLTKREKELSLERLERHRMQAARLIPLKVLRSKLLLLIKHSLTYLYIAAFAQNAWAHRANSYILLYLKGVTDSTGTKLYTTYQVNLIPLGGYGLQIITNVGINALGDWKSWRWPIFVGSGLVHMVACGILTGWPSSHPTIMFAYFLTYATNAGGPALIAWLAELLRVEPEARAIIIGMSVTIVYVGHATIPLGAWKAVDAPHYAIGFPLALSLAAGAVGVVLAIRFWFVERYPDFARTGYGRAEEDDEQYAREDAAGDKLDMELGAKETKNVIAHATERHGCRSPDQSPGRTS</sequence>
<dbReference type="InParanoid" id="A0A1Y2LTS7"/>
<dbReference type="PANTHER" id="PTHR43791">
    <property type="entry name" value="PERMEASE-RELATED"/>
    <property type="match status" value="1"/>
</dbReference>
<keyword evidence="10" id="KW-1185">Reference proteome</keyword>
<name>A0A1Y2LTS7_EPING</name>
<comment type="similarity">
    <text evidence="6">Belongs to the major facilitator superfamily. Allantoate permease family.</text>
</comment>
<keyword evidence="2" id="KW-0813">Transport</keyword>
<evidence type="ECO:0000256" key="3">
    <source>
        <dbReference type="ARBA" id="ARBA00022692"/>
    </source>
</evidence>
<feature type="transmembrane region" description="Helical" evidence="7">
    <location>
        <begin position="187"/>
        <end position="207"/>
    </location>
</feature>
<protein>
    <recommendedName>
        <fullName evidence="8">Major facilitator superfamily (MFS) profile domain-containing protein</fullName>
    </recommendedName>
</protein>
<feature type="transmembrane region" description="Helical" evidence="7">
    <location>
        <begin position="430"/>
        <end position="452"/>
    </location>
</feature>
<feature type="transmembrane region" description="Helical" evidence="7">
    <location>
        <begin position="396"/>
        <end position="418"/>
    </location>
</feature>
<evidence type="ECO:0000256" key="6">
    <source>
        <dbReference type="ARBA" id="ARBA00037968"/>
    </source>
</evidence>
<accession>A0A1Y2LTS7</accession>
<dbReference type="EMBL" id="KZ107849">
    <property type="protein sequence ID" value="OSS47286.1"/>
    <property type="molecule type" value="Genomic_DNA"/>
</dbReference>
<evidence type="ECO:0000313" key="9">
    <source>
        <dbReference type="EMBL" id="OSS47286.1"/>
    </source>
</evidence>
<comment type="subcellular location">
    <subcellularLocation>
        <location evidence="1">Membrane</location>
        <topology evidence="1">Multi-pass membrane protein</topology>
    </subcellularLocation>
</comment>
<gene>
    <name evidence="9" type="ORF">B5807_09947</name>
</gene>
<keyword evidence="5 7" id="KW-0472">Membrane</keyword>
<dbReference type="AlphaFoldDB" id="A0A1Y2LTS7"/>
<evidence type="ECO:0000256" key="4">
    <source>
        <dbReference type="ARBA" id="ARBA00022989"/>
    </source>
</evidence>